<reference evidence="4 5" key="1">
    <citation type="submission" date="2023-10" db="EMBL/GenBank/DDBJ databases">
        <title>Chromosome-scale genome assembly provides insights into flower coloration mechanisms of Canna indica.</title>
        <authorList>
            <person name="Li C."/>
        </authorList>
    </citation>
    <scope>NUCLEOTIDE SEQUENCE [LARGE SCALE GENOMIC DNA]</scope>
    <source>
        <tissue evidence="4">Flower</tissue>
    </source>
</reference>
<evidence type="ECO:0000313" key="5">
    <source>
        <dbReference type="Proteomes" id="UP001327560"/>
    </source>
</evidence>
<dbReference type="EMBL" id="CP136891">
    <property type="protein sequence ID" value="WOK96352.1"/>
    <property type="molecule type" value="Genomic_DNA"/>
</dbReference>
<evidence type="ECO:0000259" key="2">
    <source>
        <dbReference type="Pfam" id="PF08547"/>
    </source>
</evidence>
<dbReference type="SUPFAM" id="SSF49785">
    <property type="entry name" value="Galactose-binding domain-like"/>
    <property type="match status" value="1"/>
</dbReference>
<feature type="domain" description="NADH:ubiquinone oxidoreductase intermediate-associated protein 30" evidence="2">
    <location>
        <begin position="284"/>
        <end position="383"/>
    </location>
</feature>
<dbReference type="Gene3D" id="3.40.50.720">
    <property type="entry name" value="NAD(P)-binding Rossmann-like Domain"/>
    <property type="match status" value="2"/>
</dbReference>
<dbReference type="Proteomes" id="UP001327560">
    <property type="component" value="Chromosome 2"/>
</dbReference>
<organism evidence="4 5">
    <name type="scientific">Canna indica</name>
    <name type="common">Indian-shot</name>
    <dbReference type="NCBI Taxonomy" id="4628"/>
    <lineage>
        <taxon>Eukaryota</taxon>
        <taxon>Viridiplantae</taxon>
        <taxon>Streptophyta</taxon>
        <taxon>Embryophyta</taxon>
        <taxon>Tracheophyta</taxon>
        <taxon>Spermatophyta</taxon>
        <taxon>Magnoliopsida</taxon>
        <taxon>Liliopsida</taxon>
        <taxon>Zingiberales</taxon>
        <taxon>Cannaceae</taxon>
        <taxon>Canna</taxon>
    </lineage>
</organism>
<dbReference type="Pfam" id="PF13460">
    <property type="entry name" value="NAD_binding_10"/>
    <property type="match status" value="2"/>
</dbReference>
<dbReference type="PANTHER" id="PTHR15020">
    <property type="entry name" value="FLAVIN REDUCTASE-RELATED"/>
    <property type="match status" value="1"/>
</dbReference>
<protein>
    <submittedName>
        <fullName evidence="4">Uncharacterized protein</fullName>
    </submittedName>
</protein>
<dbReference type="PANTHER" id="PTHR15020:SF47">
    <property type="entry name" value="NAD(P)-BINDING DOMAIN-CONTAINING PROTEIN"/>
    <property type="match status" value="1"/>
</dbReference>
<dbReference type="Pfam" id="PF08547">
    <property type="entry name" value="CIA30"/>
    <property type="match status" value="1"/>
</dbReference>
<dbReference type="AlphaFoldDB" id="A0AAQ3Q529"/>
<dbReference type="SUPFAM" id="SSF51735">
    <property type="entry name" value="NAD(P)-binding Rossmann-fold domains"/>
    <property type="match status" value="1"/>
</dbReference>
<name>A0AAQ3Q529_9LILI</name>
<proteinExistence type="predicted"/>
<evidence type="ECO:0000256" key="1">
    <source>
        <dbReference type="SAM" id="MobiDB-lite"/>
    </source>
</evidence>
<evidence type="ECO:0000313" key="4">
    <source>
        <dbReference type="EMBL" id="WOK96352.1"/>
    </source>
</evidence>
<dbReference type="InterPro" id="IPR013857">
    <property type="entry name" value="NADH-UbQ_OxRdtase-assoc_prot30"/>
</dbReference>
<evidence type="ECO:0000259" key="3">
    <source>
        <dbReference type="Pfam" id="PF13460"/>
    </source>
</evidence>
<accession>A0AAQ3Q529</accession>
<keyword evidence="5" id="KW-1185">Reference proteome</keyword>
<feature type="compositionally biased region" description="Low complexity" evidence="1">
    <location>
        <begin position="24"/>
        <end position="37"/>
    </location>
</feature>
<feature type="domain" description="NAD(P)-binding" evidence="3">
    <location>
        <begin position="141"/>
        <end position="233"/>
    </location>
</feature>
<feature type="region of interest" description="Disordered" evidence="1">
    <location>
        <begin position="24"/>
        <end position="81"/>
    </location>
</feature>
<feature type="compositionally biased region" description="Basic and acidic residues" evidence="1">
    <location>
        <begin position="49"/>
        <end position="75"/>
    </location>
</feature>
<dbReference type="InterPro" id="IPR008979">
    <property type="entry name" value="Galactose-bd-like_sf"/>
</dbReference>
<sequence>MALRQIYHHETNLLSSSSSLAGIPLPRLRFKPSSPLRLPRPPRSELGSSDEHAESKKAEMEANKGPKKERKKEGVTLDDVNPVGLGRRSRQMFDEVWRKFSGLGQISRSRTDEEDGLLLIRGPMCEFTVPEAQETTVLVVGATSRIGRIVVRKLMLRGYKVKALVRKADAEVLDMLPRSVSIVVGDVGEPSTLRSAVQGCNKIIYCATARSAITGDLNRVDYLGVCNVTKAFQDYNNQLAQMRAGKSSKSKLLLTKFKSPASLEGWEVRKGTYFQDVVAAKYDGGMDAKFEFTETGEAVFSGYVFTRGGYVEISKKFSLPLGSTLDRYDGLLLAVGGNGKSYILILEAGPLADTSQSKLYFARINTKVGFCRVRVPFSSFRPVKPDDPPLDPFLVHTLTIRFEPRRQRLVERTGANTQQDPRSFKLILEYIKALPTGIETDFILVSCTGSGIESNRRDQVLKAKKAGEEALRRSGLGYTIIRPGPLREEPGGQRALIFDQGNRISQLR</sequence>
<dbReference type="InterPro" id="IPR016040">
    <property type="entry name" value="NAD(P)-bd_dom"/>
</dbReference>
<feature type="domain" description="NAD(P)-binding" evidence="3">
    <location>
        <begin position="442"/>
        <end position="498"/>
    </location>
</feature>
<gene>
    <name evidence="4" type="ORF">Cni_G05059</name>
</gene>
<dbReference type="InterPro" id="IPR036291">
    <property type="entry name" value="NAD(P)-bd_dom_sf"/>
</dbReference>